<dbReference type="Gramene" id="RZC69455">
    <property type="protein sequence ID" value="RZC69455"/>
    <property type="gene ID" value="C5167_032559"/>
</dbReference>
<protein>
    <submittedName>
        <fullName evidence="1">Uncharacterized protein</fullName>
    </submittedName>
</protein>
<evidence type="ECO:0000313" key="2">
    <source>
        <dbReference type="Proteomes" id="UP000316621"/>
    </source>
</evidence>
<dbReference type="AlphaFoldDB" id="A0A4Y7KBZ1"/>
<dbReference type="Proteomes" id="UP000316621">
    <property type="component" value="Chromosome 7"/>
</dbReference>
<gene>
    <name evidence="1" type="ORF">C5167_032559</name>
</gene>
<reference evidence="1 2" key="1">
    <citation type="journal article" date="2018" name="Science">
        <title>The opium poppy genome and morphinan production.</title>
        <authorList>
            <person name="Guo L."/>
            <person name="Winzer T."/>
            <person name="Yang X."/>
            <person name="Li Y."/>
            <person name="Ning Z."/>
            <person name="He Z."/>
            <person name="Teodor R."/>
            <person name="Lu Y."/>
            <person name="Bowser T.A."/>
            <person name="Graham I.A."/>
            <person name="Ye K."/>
        </authorList>
    </citation>
    <scope>NUCLEOTIDE SEQUENCE [LARGE SCALE GENOMIC DNA]</scope>
    <source>
        <strain evidence="2">cv. HN1</strain>
        <tissue evidence="1">Leaves</tissue>
    </source>
</reference>
<evidence type="ECO:0000313" key="1">
    <source>
        <dbReference type="EMBL" id="RZC69455.1"/>
    </source>
</evidence>
<proteinExistence type="predicted"/>
<name>A0A4Y7KBZ1_PAPSO</name>
<accession>A0A4Y7KBZ1</accession>
<sequence>MQVFSREGAIGEISCYQQQNAYNTFEEMPEPPVNTGSSSVANGSPHYISVPLAMGVMSLCQGFGQIFEARKEREFGLVWSFGLPRRQIMENLLLSVDQGE</sequence>
<dbReference type="EMBL" id="CM010721">
    <property type="protein sequence ID" value="RZC69455.1"/>
    <property type="molecule type" value="Genomic_DNA"/>
</dbReference>
<organism evidence="1 2">
    <name type="scientific">Papaver somniferum</name>
    <name type="common">Opium poppy</name>
    <dbReference type="NCBI Taxonomy" id="3469"/>
    <lineage>
        <taxon>Eukaryota</taxon>
        <taxon>Viridiplantae</taxon>
        <taxon>Streptophyta</taxon>
        <taxon>Embryophyta</taxon>
        <taxon>Tracheophyta</taxon>
        <taxon>Spermatophyta</taxon>
        <taxon>Magnoliopsida</taxon>
        <taxon>Ranunculales</taxon>
        <taxon>Papaveraceae</taxon>
        <taxon>Papaveroideae</taxon>
        <taxon>Papaver</taxon>
    </lineage>
</organism>
<keyword evidence="2" id="KW-1185">Reference proteome</keyword>